<dbReference type="InterPro" id="IPR003593">
    <property type="entry name" value="AAA+_ATPase"/>
</dbReference>
<feature type="domain" description="AAA+ ATPase" evidence="1">
    <location>
        <begin position="388"/>
        <end position="554"/>
    </location>
</feature>
<dbReference type="Gene3D" id="3.40.50.300">
    <property type="entry name" value="P-loop containing nucleotide triphosphate hydrolases"/>
    <property type="match status" value="1"/>
</dbReference>
<evidence type="ECO:0000259" key="1">
    <source>
        <dbReference type="SMART" id="SM00382"/>
    </source>
</evidence>
<gene>
    <name evidence="2" type="ORF">H9632_13990</name>
</gene>
<dbReference type="SUPFAM" id="SSF52540">
    <property type="entry name" value="P-loop containing nucleoside triphosphate hydrolases"/>
    <property type="match status" value="1"/>
</dbReference>
<dbReference type="RefSeq" id="WP_191704680.1">
    <property type="nucleotide sequence ID" value="NZ_JACSPW010000013.1"/>
</dbReference>
<dbReference type="PANTHER" id="PTHR37291:SF1">
    <property type="entry name" value="TYPE IV METHYL-DIRECTED RESTRICTION ENZYME ECOKMCRB SUBUNIT"/>
    <property type="match status" value="1"/>
</dbReference>
<organism evidence="2 3">
    <name type="scientific">Solibacillus merdavium</name>
    <dbReference type="NCBI Taxonomy" id="2762218"/>
    <lineage>
        <taxon>Bacteria</taxon>
        <taxon>Bacillati</taxon>
        <taxon>Bacillota</taxon>
        <taxon>Bacilli</taxon>
        <taxon>Bacillales</taxon>
        <taxon>Caryophanaceae</taxon>
        <taxon>Solibacillus</taxon>
    </lineage>
</organism>
<dbReference type="InterPro" id="IPR052934">
    <property type="entry name" value="Methyl-DNA_Rec/Restrict_Enz"/>
</dbReference>
<dbReference type="InterPro" id="IPR011704">
    <property type="entry name" value="ATPase_dyneun-rel_AAA"/>
</dbReference>
<comment type="caution">
    <text evidence="2">The sequence shown here is derived from an EMBL/GenBank/DDBJ whole genome shotgun (WGS) entry which is preliminary data.</text>
</comment>
<evidence type="ECO:0000313" key="3">
    <source>
        <dbReference type="Proteomes" id="UP000600565"/>
    </source>
</evidence>
<protein>
    <submittedName>
        <fullName evidence="2">AAA family ATPase</fullName>
    </submittedName>
</protein>
<evidence type="ECO:0000313" key="2">
    <source>
        <dbReference type="EMBL" id="MBD8034177.1"/>
    </source>
</evidence>
<keyword evidence="3" id="KW-1185">Reference proteome</keyword>
<reference evidence="2 3" key="1">
    <citation type="submission" date="2020-08" db="EMBL/GenBank/DDBJ databases">
        <title>A Genomic Blueprint of the Chicken Gut Microbiome.</title>
        <authorList>
            <person name="Gilroy R."/>
            <person name="Ravi A."/>
            <person name="Getino M."/>
            <person name="Pursley I."/>
            <person name="Horton D.L."/>
            <person name="Alikhan N.-F."/>
            <person name="Baker D."/>
            <person name="Gharbi K."/>
            <person name="Hall N."/>
            <person name="Watson M."/>
            <person name="Adriaenssens E.M."/>
            <person name="Foster-Nyarko E."/>
            <person name="Jarju S."/>
            <person name="Secka A."/>
            <person name="Antonio M."/>
            <person name="Oren A."/>
            <person name="Chaudhuri R."/>
            <person name="La Ragione R.M."/>
            <person name="Hildebrand F."/>
            <person name="Pallen M.J."/>
        </authorList>
    </citation>
    <scope>NUCLEOTIDE SEQUENCE [LARGE SCALE GENOMIC DNA]</scope>
    <source>
        <strain evidence="2 3">Sa1YVA6</strain>
    </source>
</reference>
<dbReference type="InterPro" id="IPR027417">
    <property type="entry name" value="P-loop_NTPase"/>
</dbReference>
<dbReference type="PANTHER" id="PTHR37291">
    <property type="entry name" value="5-METHYLCYTOSINE-SPECIFIC RESTRICTION ENZYME B"/>
    <property type="match status" value="1"/>
</dbReference>
<sequence>MELLSHQVKDFLTEEKEQYHEKLHHLYNEFIQEFSLEDLPNLPLEKYALGYAEGSFGWWLEYKTSEIGSIKGGSASKHVIYYKKKEKEWFYPEQYSSEHEAWQALRKDILEVVEHAHKIPYEKIPETNLLYSKSMLKGKISYMYAPKKMFPIFQVQHLKHFLSVVGVEEASVKDKDCVELSRMLHDKVYALPNMEGFDELVVANFFYTYYSPSEKVYKLAPGENANLWPRCKEAKEIAIGWDILGDLNQYTSFNELRTALEAAGIYTNASTITKKANEIWMFYQLKQGDLVVANKGASKIIAIGKVNERGYEYKNYDEKRHTIGVDWTDIWESGYDIPTQNRWKTITVEAFSHASLQKWLKEEKAVVKEKESFEDTSFFEEIERAVKRKGQVILYGPPGTGKTFTIQQYLKWLQTKDEVVSEFCTFHPSFQYEDFIEGFKPIVGEQNTIAFKLEDGIFKSFVKQAKAEPKKRFVFIIDELNRGNIPKIFGELITLLEKDKRGLELRLPQSKEAFSIPENVQLLCTMNTADRSIKMMDAAIKRRFAFVECMPNYDVLNEPLEDLSVTPANILKHLNGRLTKLQGRDLQIGHAYFMTEGKVANSIDEFMDLFRYDIIPLLQEYCFDNYEALEDLIGSSFVDVVNNELNQNIFTKEAFISAIEQHFQVNYEE</sequence>
<proteinExistence type="predicted"/>
<dbReference type="CDD" id="cd00009">
    <property type="entry name" value="AAA"/>
    <property type="match status" value="1"/>
</dbReference>
<accession>A0ABR8XQH3</accession>
<name>A0ABR8XQH3_9BACL</name>
<dbReference type="SMART" id="SM00382">
    <property type="entry name" value="AAA"/>
    <property type="match status" value="1"/>
</dbReference>
<dbReference type="Proteomes" id="UP000600565">
    <property type="component" value="Unassembled WGS sequence"/>
</dbReference>
<dbReference type="Pfam" id="PF07728">
    <property type="entry name" value="AAA_5"/>
    <property type="match status" value="1"/>
</dbReference>
<dbReference type="EMBL" id="JACSPW010000013">
    <property type="protein sequence ID" value="MBD8034177.1"/>
    <property type="molecule type" value="Genomic_DNA"/>
</dbReference>